<dbReference type="InterPro" id="IPR008258">
    <property type="entry name" value="Transglycosylase_SLT_dom_1"/>
</dbReference>
<evidence type="ECO:0000256" key="1">
    <source>
        <dbReference type="ARBA" id="ARBA00009387"/>
    </source>
</evidence>
<evidence type="ECO:0000259" key="3">
    <source>
        <dbReference type="Pfam" id="PF01464"/>
    </source>
</evidence>
<proteinExistence type="inferred from homology"/>
<accession>A0A2R4WVQ7</accession>
<protein>
    <submittedName>
        <fullName evidence="4">Lytic transglycosylase domain-containing protein</fullName>
    </submittedName>
</protein>
<keyword evidence="5" id="KW-1185">Reference proteome</keyword>
<dbReference type="Gene3D" id="1.10.530.10">
    <property type="match status" value="1"/>
</dbReference>
<dbReference type="InterPro" id="IPR023346">
    <property type="entry name" value="Lysozyme-like_dom_sf"/>
</dbReference>
<dbReference type="Proteomes" id="UP000244755">
    <property type="component" value="Chromosome 2"/>
</dbReference>
<feature type="compositionally biased region" description="Low complexity" evidence="2">
    <location>
        <begin position="9"/>
        <end position="20"/>
    </location>
</feature>
<feature type="domain" description="Transglycosylase SLT" evidence="3">
    <location>
        <begin position="33"/>
        <end position="82"/>
    </location>
</feature>
<evidence type="ECO:0000256" key="2">
    <source>
        <dbReference type="SAM" id="MobiDB-lite"/>
    </source>
</evidence>
<dbReference type="Pfam" id="PF01464">
    <property type="entry name" value="SLT"/>
    <property type="match status" value="1"/>
</dbReference>
<gene>
    <name evidence="4" type="ORF">DA075_32640</name>
</gene>
<organism evidence="4 5">
    <name type="scientific">Methylobacterium currus</name>
    <dbReference type="NCBI Taxonomy" id="2051553"/>
    <lineage>
        <taxon>Bacteria</taxon>
        <taxon>Pseudomonadati</taxon>
        <taxon>Pseudomonadota</taxon>
        <taxon>Alphaproteobacteria</taxon>
        <taxon>Hyphomicrobiales</taxon>
        <taxon>Methylobacteriaceae</taxon>
        <taxon>Methylobacterium</taxon>
    </lineage>
</organism>
<evidence type="ECO:0000313" key="5">
    <source>
        <dbReference type="Proteomes" id="UP000244755"/>
    </source>
</evidence>
<dbReference type="EMBL" id="CP028844">
    <property type="protein sequence ID" value="AWB25609.1"/>
    <property type="molecule type" value="Genomic_DNA"/>
</dbReference>
<feature type="region of interest" description="Disordered" evidence="2">
    <location>
        <begin position="304"/>
        <end position="348"/>
    </location>
</feature>
<dbReference type="OrthoDB" id="8477976at2"/>
<feature type="region of interest" description="Disordered" evidence="2">
    <location>
        <begin position="1"/>
        <end position="20"/>
    </location>
</feature>
<name>A0A2R4WVQ7_9HYPH</name>
<comment type="similarity">
    <text evidence="1">Belongs to the virb1 family.</text>
</comment>
<dbReference type="KEGG" id="mee:DA075_32640"/>
<reference evidence="4 5" key="1">
    <citation type="submission" date="2018-04" db="EMBL/GenBank/DDBJ databases">
        <title>Methylobacterium sp. PR1016A genome.</title>
        <authorList>
            <person name="Park W."/>
        </authorList>
    </citation>
    <scope>NUCLEOTIDE SEQUENCE [LARGE SCALE GENOMIC DNA]</scope>
    <source>
        <strain evidence="4 5">PR1016A</strain>
    </source>
</reference>
<sequence length="348" mass="35264">MFLFTSTPSQGTASQGAAQAAGRAASGNPVIDAIRQGAEKTGAAFDYLLSTAQRESSLNPSAKAGSSSATGLFQFIEQTWLGVMKQDGPSLGLGSYADAITARSSGGYTVSDPAARQAILDLRRDPEVSSAMAGALTRRNADALSEALGREPNRADLYAAHLLGVRGALTLIRAAESAPGRSAAADLPEAAAGNRGLFYDRTGRARSASELYAVLGTSPAAPAATGTLAAQAAAPTAYAPEAGSGLRSLFQTDARRGPVSDSVAKLWGSRGGAAAPSYFPRSSDAPVIASAMPAPSSIAPAGIRDTIQDAGQDTIPDSATPGVPLPPARPREFGGRHRAALTPSSIQS</sequence>
<dbReference type="AlphaFoldDB" id="A0A2R4WVQ7"/>
<evidence type="ECO:0000313" key="4">
    <source>
        <dbReference type="EMBL" id="AWB25609.1"/>
    </source>
</evidence>
<dbReference type="SUPFAM" id="SSF53955">
    <property type="entry name" value="Lysozyme-like"/>
    <property type="match status" value="1"/>
</dbReference>